<evidence type="ECO:0000256" key="1">
    <source>
        <dbReference type="ARBA" id="ARBA00012513"/>
    </source>
</evidence>
<evidence type="ECO:0000313" key="12">
    <source>
        <dbReference type="Proteomes" id="UP001381693"/>
    </source>
</evidence>
<organism evidence="11 12">
    <name type="scientific">Halocaridina rubra</name>
    <name type="common">Hawaiian red shrimp</name>
    <dbReference type="NCBI Taxonomy" id="373956"/>
    <lineage>
        <taxon>Eukaryota</taxon>
        <taxon>Metazoa</taxon>
        <taxon>Ecdysozoa</taxon>
        <taxon>Arthropoda</taxon>
        <taxon>Crustacea</taxon>
        <taxon>Multicrustacea</taxon>
        <taxon>Malacostraca</taxon>
        <taxon>Eumalacostraca</taxon>
        <taxon>Eucarida</taxon>
        <taxon>Decapoda</taxon>
        <taxon>Pleocyemata</taxon>
        <taxon>Caridea</taxon>
        <taxon>Atyoidea</taxon>
        <taxon>Atyidae</taxon>
        <taxon>Halocaridina</taxon>
    </lineage>
</organism>
<dbReference type="Proteomes" id="UP001381693">
    <property type="component" value="Unassembled WGS sequence"/>
</dbReference>
<dbReference type="GO" id="GO:0005524">
    <property type="term" value="F:ATP binding"/>
    <property type="evidence" value="ECO:0007669"/>
    <property type="project" value="UniProtKB-UniRule"/>
</dbReference>
<dbReference type="PROSITE" id="PS50011">
    <property type="entry name" value="PROTEIN_KINASE_DOM"/>
    <property type="match status" value="1"/>
</dbReference>
<feature type="domain" description="Protein kinase" evidence="10">
    <location>
        <begin position="20"/>
        <end position="184"/>
    </location>
</feature>
<comment type="caution">
    <text evidence="11">The sequence shown here is derived from an EMBL/GenBank/DDBJ whole genome shotgun (WGS) entry which is preliminary data.</text>
</comment>
<keyword evidence="5" id="KW-0418">Kinase</keyword>
<keyword evidence="12" id="KW-1185">Reference proteome</keyword>
<dbReference type="GO" id="GO:0004674">
    <property type="term" value="F:protein serine/threonine kinase activity"/>
    <property type="evidence" value="ECO:0007669"/>
    <property type="project" value="UniProtKB-KW"/>
</dbReference>
<reference evidence="11 12" key="1">
    <citation type="submission" date="2023-11" db="EMBL/GenBank/DDBJ databases">
        <title>Halocaridina rubra genome assembly.</title>
        <authorList>
            <person name="Smith C."/>
        </authorList>
    </citation>
    <scope>NUCLEOTIDE SEQUENCE [LARGE SCALE GENOMIC DNA]</scope>
    <source>
        <strain evidence="11">EP-1</strain>
        <tissue evidence="11">Whole</tissue>
    </source>
</reference>
<evidence type="ECO:0000256" key="9">
    <source>
        <dbReference type="PROSITE-ProRule" id="PRU10141"/>
    </source>
</evidence>
<dbReference type="InterPro" id="IPR011009">
    <property type="entry name" value="Kinase-like_dom_sf"/>
</dbReference>
<evidence type="ECO:0000256" key="3">
    <source>
        <dbReference type="ARBA" id="ARBA00022679"/>
    </source>
</evidence>
<keyword evidence="4 9" id="KW-0547">Nucleotide-binding</keyword>
<evidence type="ECO:0000256" key="6">
    <source>
        <dbReference type="ARBA" id="ARBA00022840"/>
    </source>
</evidence>
<dbReference type="Gene3D" id="1.10.510.10">
    <property type="entry name" value="Transferase(Phosphotransferase) domain 1"/>
    <property type="match status" value="1"/>
</dbReference>
<dbReference type="InterPro" id="IPR051131">
    <property type="entry name" value="NEK_Ser/Thr_kinase_NIMA"/>
</dbReference>
<dbReference type="InterPro" id="IPR000719">
    <property type="entry name" value="Prot_kinase_dom"/>
</dbReference>
<proteinExistence type="predicted"/>
<dbReference type="PROSITE" id="PS00107">
    <property type="entry name" value="PROTEIN_KINASE_ATP"/>
    <property type="match status" value="1"/>
</dbReference>
<dbReference type="InterPro" id="IPR017441">
    <property type="entry name" value="Protein_kinase_ATP_BS"/>
</dbReference>
<comment type="catalytic activity">
    <reaction evidence="8">
        <text>L-seryl-[protein] + ATP = O-phospho-L-seryl-[protein] + ADP + H(+)</text>
        <dbReference type="Rhea" id="RHEA:17989"/>
        <dbReference type="Rhea" id="RHEA-COMP:9863"/>
        <dbReference type="Rhea" id="RHEA-COMP:11604"/>
        <dbReference type="ChEBI" id="CHEBI:15378"/>
        <dbReference type="ChEBI" id="CHEBI:29999"/>
        <dbReference type="ChEBI" id="CHEBI:30616"/>
        <dbReference type="ChEBI" id="CHEBI:83421"/>
        <dbReference type="ChEBI" id="CHEBI:456216"/>
        <dbReference type="EC" id="2.7.11.1"/>
    </reaction>
</comment>
<comment type="catalytic activity">
    <reaction evidence="7">
        <text>L-threonyl-[protein] + ATP = O-phospho-L-threonyl-[protein] + ADP + H(+)</text>
        <dbReference type="Rhea" id="RHEA:46608"/>
        <dbReference type="Rhea" id="RHEA-COMP:11060"/>
        <dbReference type="Rhea" id="RHEA-COMP:11605"/>
        <dbReference type="ChEBI" id="CHEBI:15378"/>
        <dbReference type="ChEBI" id="CHEBI:30013"/>
        <dbReference type="ChEBI" id="CHEBI:30616"/>
        <dbReference type="ChEBI" id="CHEBI:61977"/>
        <dbReference type="ChEBI" id="CHEBI:456216"/>
        <dbReference type="EC" id="2.7.11.1"/>
    </reaction>
</comment>
<keyword evidence="2" id="KW-0723">Serine/threonine-protein kinase</keyword>
<evidence type="ECO:0000313" key="11">
    <source>
        <dbReference type="EMBL" id="KAK7086219.1"/>
    </source>
</evidence>
<dbReference type="AlphaFoldDB" id="A0AAN8XUS5"/>
<evidence type="ECO:0000256" key="8">
    <source>
        <dbReference type="ARBA" id="ARBA00048679"/>
    </source>
</evidence>
<name>A0AAN8XUS5_HALRR</name>
<sequence length="184" mass="21151">MGLIKREHFGLFSDRSMEGIDILRQIGKGSYGSVWLARRQSDDRNLVLKSVNLSHLTSEQEESARQDVHILAGLKHPHIVSYKNVRHHISCRQNGFCPQTSVPKCAKPTFLYYSDLLMTYCEGGDLFTKIQHQNIALFPEQQIVRCLIKITMALQVRFLANYETNCLRLVFHYCASQTYVSSNK</sequence>
<keyword evidence="3" id="KW-0808">Transferase</keyword>
<evidence type="ECO:0000256" key="4">
    <source>
        <dbReference type="ARBA" id="ARBA00022741"/>
    </source>
</evidence>
<evidence type="ECO:0000256" key="7">
    <source>
        <dbReference type="ARBA" id="ARBA00047899"/>
    </source>
</evidence>
<feature type="binding site" evidence="9">
    <location>
        <position position="49"/>
    </location>
    <ligand>
        <name>ATP</name>
        <dbReference type="ChEBI" id="CHEBI:30616"/>
    </ligand>
</feature>
<dbReference type="PANTHER" id="PTHR44899">
    <property type="entry name" value="CAMK FAMILY PROTEIN KINASE"/>
    <property type="match status" value="1"/>
</dbReference>
<gene>
    <name evidence="11" type="ORF">SK128_002810</name>
</gene>
<accession>A0AAN8XUS5</accession>
<evidence type="ECO:0000256" key="5">
    <source>
        <dbReference type="ARBA" id="ARBA00022777"/>
    </source>
</evidence>
<dbReference type="SUPFAM" id="SSF56112">
    <property type="entry name" value="Protein kinase-like (PK-like)"/>
    <property type="match status" value="1"/>
</dbReference>
<dbReference type="SMART" id="SM00220">
    <property type="entry name" value="S_TKc"/>
    <property type="match status" value="1"/>
</dbReference>
<evidence type="ECO:0000256" key="2">
    <source>
        <dbReference type="ARBA" id="ARBA00022527"/>
    </source>
</evidence>
<keyword evidence="6 9" id="KW-0067">ATP-binding</keyword>
<dbReference type="EC" id="2.7.11.1" evidence="1"/>
<dbReference type="Pfam" id="PF00069">
    <property type="entry name" value="Pkinase"/>
    <property type="match status" value="1"/>
</dbReference>
<dbReference type="EMBL" id="JAXCGZ010000295">
    <property type="protein sequence ID" value="KAK7086219.1"/>
    <property type="molecule type" value="Genomic_DNA"/>
</dbReference>
<evidence type="ECO:0000259" key="10">
    <source>
        <dbReference type="PROSITE" id="PS50011"/>
    </source>
</evidence>
<protein>
    <recommendedName>
        <fullName evidence="1">non-specific serine/threonine protein kinase</fullName>
        <ecNumber evidence="1">2.7.11.1</ecNumber>
    </recommendedName>
</protein>